<dbReference type="EMBL" id="NCKW01000009">
    <property type="protein sequence ID" value="POM81853.1"/>
    <property type="molecule type" value="Genomic_DNA"/>
</dbReference>
<protein>
    <submittedName>
        <fullName evidence="1">Uncharacterized protein</fullName>
    </submittedName>
</protein>
<gene>
    <name evidence="1" type="ORF">PHPALM_124</name>
</gene>
<name>A0A2P4YVM5_9STRA</name>
<organism evidence="1 2">
    <name type="scientific">Phytophthora palmivora</name>
    <dbReference type="NCBI Taxonomy" id="4796"/>
    <lineage>
        <taxon>Eukaryota</taxon>
        <taxon>Sar</taxon>
        <taxon>Stramenopiles</taxon>
        <taxon>Oomycota</taxon>
        <taxon>Peronosporomycetes</taxon>
        <taxon>Peronosporales</taxon>
        <taxon>Peronosporaceae</taxon>
        <taxon>Phytophthora</taxon>
    </lineage>
</organism>
<comment type="caution">
    <text evidence="1">The sequence shown here is derived from an EMBL/GenBank/DDBJ whole genome shotgun (WGS) entry which is preliminary data.</text>
</comment>
<dbReference type="Proteomes" id="UP000237271">
    <property type="component" value="Unassembled WGS sequence"/>
</dbReference>
<sequence length="108" mass="12437">MQKTTSAKPFDVQGNKDGLPVNWNGRDWILCKCTMTRYLACYEVKDGEWRMDDICGQRVHRRRRGTKIDAARSTTGKTHIKLIILHSRAASDAILLRLRDMGITFEEV</sequence>
<evidence type="ECO:0000313" key="2">
    <source>
        <dbReference type="Proteomes" id="UP000237271"/>
    </source>
</evidence>
<dbReference type="OrthoDB" id="120822at2759"/>
<reference evidence="1 2" key="1">
    <citation type="journal article" date="2017" name="Genome Biol. Evol.">
        <title>Phytophthora megakarya and P. palmivora, closely related causal agents of cacao black pod rot, underwent increases in genome sizes and gene numbers by different mechanisms.</title>
        <authorList>
            <person name="Ali S.S."/>
            <person name="Shao J."/>
            <person name="Lary D.J."/>
            <person name="Kronmiller B."/>
            <person name="Shen D."/>
            <person name="Strem M.D."/>
            <person name="Amoako-Attah I."/>
            <person name="Akrofi A.Y."/>
            <person name="Begoude B.A."/>
            <person name="Ten Hoopen G.M."/>
            <person name="Coulibaly K."/>
            <person name="Kebe B.I."/>
            <person name="Melnick R.L."/>
            <person name="Guiltinan M.J."/>
            <person name="Tyler B.M."/>
            <person name="Meinhardt L.W."/>
            <person name="Bailey B.A."/>
        </authorList>
    </citation>
    <scope>NUCLEOTIDE SEQUENCE [LARGE SCALE GENOMIC DNA]</scope>
    <source>
        <strain evidence="2">sbr112.9</strain>
    </source>
</reference>
<evidence type="ECO:0000313" key="1">
    <source>
        <dbReference type="EMBL" id="POM81853.1"/>
    </source>
</evidence>
<proteinExistence type="predicted"/>
<accession>A0A2P4YVM5</accession>
<dbReference type="AlphaFoldDB" id="A0A2P4YVM5"/>
<keyword evidence="2" id="KW-1185">Reference proteome</keyword>